<organism evidence="3 4">
    <name type="scientific">Telluria aromaticivorans</name>
    <dbReference type="NCBI Taxonomy" id="2725995"/>
    <lineage>
        <taxon>Bacteria</taxon>
        <taxon>Pseudomonadati</taxon>
        <taxon>Pseudomonadota</taxon>
        <taxon>Betaproteobacteria</taxon>
        <taxon>Burkholderiales</taxon>
        <taxon>Oxalobacteraceae</taxon>
        <taxon>Telluria group</taxon>
        <taxon>Telluria</taxon>
    </lineage>
</organism>
<evidence type="ECO:0000313" key="4">
    <source>
        <dbReference type="Proteomes" id="UP000533905"/>
    </source>
</evidence>
<keyword evidence="4" id="KW-1185">Reference proteome</keyword>
<proteinExistence type="predicted"/>
<dbReference type="InterPro" id="IPR050464">
    <property type="entry name" value="Zeta_carotene_desat/Oxidored"/>
</dbReference>
<evidence type="ECO:0000256" key="1">
    <source>
        <dbReference type="SAM" id="SignalP"/>
    </source>
</evidence>
<dbReference type="EMBL" id="JABAIV010000005">
    <property type="protein sequence ID" value="NNG24444.1"/>
    <property type="molecule type" value="Genomic_DNA"/>
</dbReference>
<comment type="caution">
    <text evidence="3">The sequence shown here is derived from an EMBL/GenBank/DDBJ whole genome shotgun (WGS) entry which is preliminary data.</text>
</comment>
<dbReference type="AlphaFoldDB" id="A0A7Y2P0R7"/>
<dbReference type="SUPFAM" id="SSF51905">
    <property type="entry name" value="FAD/NAD(P)-binding domain"/>
    <property type="match status" value="1"/>
</dbReference>
<dbReference type="InterPro" id="IPR036188">
    <property type="entry name" value="FAD/NAD-bd_sf"/>
</dbReference>
<dbReference type="Gene3D" id="3.50.50.60">
    <property type="entry name" value="FAD/NAD(P)-binding domain"/>
    <property type="match status" value="1"/>
</dbReference>
<dbReference type="Proteomes" id="UP000533905">
    <property type="component" value="Unassembled WGS sequence"/>
</dbReference>
<dbReference type="PANTHER" id="PTHR42923">
    <property type="entry name" value="PROTOPORPHYRINOGEN OXIDASE"/>
    <property type="match status" value="1"/>
</dbReference>
<reference evidence="3 4" key="1">
    <citation type="submission" date="2020-04" db="EMBL/GenBank/DDBJ databases">
        <title>Massilia sp. nov., a cold adapted bacteria isolated from Arctic soil.</title>
        <authorList>
            <person name="Son J."/>
            <person name="Ka J.-O."/>
        </authorList>
    </citation>
    <scope>NUCLEOTIDE SEQUENCE [LARGE SCALE GENOMIC DNA]</scope>
    <source>
        <strain evidence="3 4">ML15P13</strain>
    </source>
</reference>
<dbReference type="InterPro" id="IPR002937">
    <property type="entry name" value="Amino_oxidase"/>
</dbReference>
<dbReference type="RefSeq" id="WP_171086088.1">
    <property type="nucleotide sequence ID" value="NZ_JABAIV010000005.1"/>
</dbReference>
<name>A0A7Y2P0R7_9BURK</name>
<evidence type="ECO:0000313" key="3">
    <source>
        <dbReference type="EMBL" id="NNG24444.1"/>
    </source>
</evidence>
<feature type="domain" description="Amine oxidase" evidence="2">
    <location>
        <begin position="69"/>
        <end position="530"/>
    </location>
</feature>
<keyword evidence="1" id="KW-0732">Signal</keyword>
<dbReference type="Pfam" id="PF01593">
    <property type="entry name" value="Amino_oxidase"/>
    <property type="match status" value="1"/>
</dbReference>
<accession>A0A7Y2P0R7</accession>
<evidence type="ECO:0000259" key="2">
    <source>
        <dbReference type="Pfam" id="PF01593"/>
    </source>
</evidence>
<sequence length="550" mass="59457">MDRRSFLVTAAGAGAAGLASAAGFMHWQEVTSMVHTPGRAEGHFLRDRSALPAPSEVIETDIVILGSGIAGLSAAWKLGRLGHDDYLLLDGPEAFGNAAGSHYGDLACPTGGHYLPLPGPESTHVREMLADLGIILRDADGDKPYYDERFILHGPEERLLIKGEWQEGLVPTSAADAAEHKLFFDEMARLRRQRGSDGLRAFVFPLVRSSADPAYAALDRISFAQWLGDKGYRSSTLRWYLDYCCRDDYGAGIDSVSAWAGLHYFAGRWGQAANAGENALLTWPGGLAPLAEALAARAGARRRAGTAASVREVDGKVEALCFTLVEGKPRSFLVRARRAILAMPLFVASRVVENIEGYGFDPRTHLPAYAPWMVSNFLMRDFPRELPEAPLAWDNVVYGGRGLGYVVSTHQDIRSRPPEKTVFTAYTALSSRTPAQARRWLQAASAAELLELAGSDLKEAYGWAFAPCVERVDITLRAHAMAVPQPGFRSNAGLKALREADGPILFAHADLSGLSVFEEAAWWGCRAAERAKAPAGDGIKAAGSTNPARP</sequence>
<gene>
    <name evidence="3" type="ORF">HGB41_15745</name>
</gene>
<feature type="chain" id="PRO_5030545952" evidence="1">
    <location>
        <begin position="22"/>
        <end position="550"/>
    </location>
</feature>
<dbReference type="GO" id="GO:0016491">
    <property type="term" value="F:oxidoreductase activity"/>
    <property type="evidence" value="ECO:0007669"/>
    <property type="project" value="InterPro"/>
</dbReference>
<protein>
    <submittedName>
        <fullName evidence="3">NAD(P)-binding protein</fullName>
    </submittedName>
</protein>
<feature type="signal peptide" evidence="1">
    <location>
        <begin position="1"/>
        <end position="21"/>
    </location>
</feature>